<gene>
    <name evidence="2" type="ORF">ACFO0B_15080</name>
</gene>
<accession>A0ABV8DT95</accession>
<dbReference type="PANTHER" id="PTHR10928">
    <property type="entry name" value="SUPPRESSOR OF FUSED"/>
    <property type="match status" value="1"/>
</dbReference>
<protein>
    <submittedName>
        <fullName evidence="2">Suppressor of fused domain protein</fullName>
    </submittedName>
</protein>
<reference evidence="3" key="1">
    <citation type="journal article" date="2019" name="Int. J. Syst. Evol. Microbiol.">
        <title>The Global Catalogue of Microorganisms (GCM) 10K type strain sequencing project: providing services to taxonomists for standard genome sequencing and annotation.</title>
        <authorList>
            <consortium name="The Broad Institute Genomics Platform"/>
            <consortium name="The Broad Institute Genome Sequencing Center for Infectious Disease"/>
            <person name="Wu L."/>
            <person name="Ma J."/>
        </authorList>
    </citation>
    <scope>NUCLEOTIDE SEQUENCE [LARGE SCALE GENOMIC DNA]</scope>
    <source>
        <strain evidence="3">CGMCC 4.7330</strain>
    </source>
</reference>
<keyword evidence="3" id="KW-1185">Reference proteome</keyword>
<evidence type="ECO:0000313" key="3">
    <source>
        <dbReference type="Proteomes" id="UP001595696"/>
    </source>
</evidence>
<comment type="caution">
    <text evidence="2">The sequence shown here is derived from an EMBL/GenBank/DDBJ whole genome shotgun (WGS) entry which is preliminary data.</text>
</comment>
<organism evidence="2 3">
    <name type="scientific">Nocardia jiangsuensis</name>
    <dbReference type="NCBI Taxonomy" id="1691563"/>
    <lineage>
        <taxon>Bacteria</taxon>
        <taxon>Bacillati</taxon>
        <taxon>Actinomycetota</taxon>
        <taxon>Actinomycetes</taxon>
        <taxon>Mycobacteriales</taxon>
        <taxon>Nocardiaceae</taxon>
        <taxon>Nocardia</taxon>
    </lineage>
</organism>
<dbReference type="PANTHER" id="PTHR10928:SF2">
    <property type="entry name" value="SUPPRESSOR OF FUSED HOMOLOG"/>
    <property type="match status" value="1"/>
</dbReference>
<evidence type="ECO:0000313" key="2">
    <source>
        <dbReference type="EMBL" id="MFC3963313.1"/>
    </source>
</evidence>
<proteinExistence type="predicted"/>
<sequence>MSETPGLPDVTGALARLYADAVPVYWAGENPWSTGGTEPLDGISAYRRTAPMPHWHYATHGLSAIFEHGQRFEFTMRVLSTAEATEPPQWPVDFLQNLSRFVFQSGEWFEPGDAVKSAVPLGAPGSALRAAGFVPDPELGTVGGLMFLQIVGLTTAEYRTARGRDLLDLLARLEPSLPLYVTDVTRDSLVPEPPPAARWPRWGGGLAGRS</sequence>
<evidence type="ECO:0000259" key="1">
    <source>
        <dbReference type="Pfam" id="PF05076"/>
    </source>
</evidence>
<dbReference type="SUPFAM" id="SSF103359">
    <property type="entry name" value="Suppressor of Fused, N-terminal domain"/>
    <property type="match status" value="1"/>
</dbReference>
<dbReference type="InterPro" id="IPR007768">
    <property type="entry name" value="Suppressor_of_fused"/>
</dbReference>
<dbReference type="Pfam" id="PF05076">
    <property type="entry name" value="SUFU"/>
    <property type="match status" value="1"/>
</dbReference>
<dbReference type="RefSeq" id="WP_378613050.1">
    <property type="nucleotide sequence ID" value="NZ_JBHSAX010000014.1"/>
</dbReference>
<dbReference type="EMBL" id="JBHSAX010000014">
    <property type="protein sequence ID" value="MFC3963313.1"/>
    <property type="molecule type" value="Genomic_DNA"/>
</dbReference>
<dbReference type="Proteomes" id="UP001595696">
    <property type="component" value="Unassembled WGS sequence"/>
</dbReference>
<feature type="domain" description="Suppressor of fused-like" evidence="1">
    <location>
        <begin position="36"/>
        <end position="186"/>
    </location>
</feature>
<name>A0ABV8DT95_9NOCA</name>
<dbReference type="InterPro" id="IPR037181">
    <property type="entry name" value="SUFU_N"/>
</dbReference>
<dbReference type="InterPro" id="IPR020941">
    <property type="entry name" value="SUFU-like_domain"/>
</dbReference>